<dbReference type="Proteomes" id="UP001612928">
    <property type="component" value="Unassembled WGS sequence"/>
</dbReference>
<evidence type="ECO:0000313" key="4">
    <source>
        <dbReference type="Proteomes" id="UP001612928"/>
    </source>
</evidence>
<reference evidence="3 4" key="1">
    <citation type="submission" date="2024-10" db="EMBL/GenBank/DDBJ databases">
        <title>The Natural Products Discovery Center: Release of the First 8490 Sequenced Strains for Exploring Actinobacteria Biosynthetic Diversity.</title>
        <authorList>
            <person name="Kalkreuter E."/>
            <person name="Kautsar S.A."/>
            <person name="Yang D."/>
            <person name="Bader C.D."/>
            <person name="Teijaro C.N."/>
            <person name="Fluegel L."/>
            <person name="Davis C.M."/>
            <person name="Simpson J.R."/>
            <person name="Lauterbach L."/>
            <person name="Steele A.D."/>
            <person name="Gui C."/>
            <person name="Meng S."/>
            <person name="Li G."/>
            <person name="Viehrig K."/>
            <person name="Ye F."/>
            <person name="Su P."/>
            <person name="Kiefer A.F."/>
            <person name="Nichols A."/>
            <person name="Cepeda A.J."/>
            <person name="Yan W."/>
            <person name="Fan B."/>
            <person name="Jiang Y."/>
            <person name="Adhikari A."/>
            <person name="Zheng C.-J."/>
            <person name="Schuster L."/>
            <person name="Cowan T.M."/>
            <person name="Smanski M.J."/>
            <person name="Chevrette M.G."/>
            <person name="De Carvalho L.P.S."/>
            <person name="Shen B."/>
        </authorList>
    </citation>
    <scope>NUCLEOTIDE SEQUENCE [LARGE SCALE GENOMIC DNA]</scope>
    <source>
        <strain evidence="3 4">NPDC049503</strain>
    </source>
</reference>
<name>A0ABW8ADU4_9ACTN</name>
<accession>A0ABW8ADU4</accession>
<proteinExistence type="predicted"/>
<evidence type="ECO:0000256" key="1">
    <source>
        <dbReference type="SAM" id="MobiDB-lite"/>
    </source>
</evidence>
<dbReference type="EMBL" id="JBITMB010000009">
    <property type="protein sequence ID" value="MFI7444627.1"/>
    <property type="molecule type" value="Genomic_DNA"/>
</dbReference>
<comment type="caution">
    <text evidence="3">The sequence shown here is derived from an EMBL/GenBank/DDBJ whole genome shotgun (WGS) entry which is preliminary data.</text>
</comment>
<dbReference type="Gene3D" id="2.30.30.1060">
    <property type="match status" value="1"/>
</dbReference>
<keyword evidence="4" id="KW-1185">Reference proteome</keyword>
<evidence type="ECO:0000313" key="3">
    <source>
        <dbReference type="EMBL" id="MFI7444627.1"/>
    </source>
</evidence>
<feature type="compositionally biased region" description="Basic and acidic residues" evidence="1">
    <location>
        <begin position="1"/>
        <end position="10"/>
    </location>
</feature>
<evidence type="ECO:0000259" key="2">
    <source>
        <dbReference type="Pfam" id="PF11160"/>
    </source>
</evidence>
<gene>
    <name evidence="3" type="ORF">ACIBP5_32045</name>
</gene>
<sequence>MGDKRDKEPGIGDEVTWRSHGNTVHGTVEKKITERTREAGRTVAASEDEPQYVVRSSGTGKKAVHKPSALHEDGEGPSQG</sequence>
<dbReference type="Pfam" id="PF11160">
    <property type="entry name" value="Hva1_TUDOR"/>
    <property type="match status" value="1"/>
</dbReference>
<feature type="region of interest" description="Disordered" evidence="1">
    <location>
        <begin position="1"/>
        <end position="80"/>
    </location>
</feature>
<dbReference type="RefSeq" id="WP_101789433.1">
    <property type="nucleotide sequence ID" value="NZ_JBITMB010000009.1"/>
</dbReference>
<organism evidence="3 4">
    <name type="scientific">Nonomuraea indica</name>
    <dbReference type="NCBI Taxonomy" id="1581193"/>
    <lineage>
        <taxon>Bacteria</taxon>
        <taxon>Bacillati</taxon>
        <taxon>Actinomycetota</taxon>
        <taxon>Actinomycetes</taxon>
        <taxon>Streptosporangiales</taxon>
        <taxon>Streptosporangiaceae</taxon>
        <taxon>Nonomuraea</taxon>
    </lineage>
</organism>
<dbReference type="InterPro" id="IPR021331">
    <property type="entry name" value="Hva1_TUDOR"/>
</dbReference>
<feature type="compositionally biased region" description="Basic and acidic residues" evidence="1">
    <location>
        <begin position="27"/>
        <end position="40"/>
    </location>
</feature>
<feature type="domain" description="Hypervirulence associated protein TUDOR" evidence="2">
    <location>
        <begin position="12"/>
        <end position="70"/>
    </location>
</feature>
<protein>
    <submittedName>
        <fullName evidence="3">DUF2945 domain-containing protein</fullName>
    </submittedName>
</protein>